<gene>
    <name evidence="6" type="ORF">JOD01_003233</name>
</gene>
<dbReference type="Proteomes" id="UP000717624">
    <property type="component" value="Unassembled WGS sequence"/>
</dbReference>
<evidence type="ECO:0000313" key="6">
    <source>
        <dbReference type="EMBL" id="MBM7591582.1"/>
    </source>
</evidence>
<evidence type="ECO:0000256" key="3">
    <source>
        <dbReference type="ARBA" id="ARBA00023125"/>
    </source>
</evidence>
<name>A0A938Y4S2_9BACL</name>
<dbReference type="GO" id="GO:0016987">
    <property type="term" value="F:sigma factor activity"/>
    <property type="evidence" value="ECO:0007669"/>
    <property type="project" value="UniProtKB-KW"/>
</dbReference>
<evidence type="ECO:0000256" key="1">
    <source>
        <dbReference type="ARBA" id="ARBA00023015"/>
    </source>
</evidence>
<organism evidence="6 7">
    <name type="scientific">Brevibacillus fulvus</name>
    <dbReference type="NCBI Taxonomy" id="1125967"/>
    <lineage>
        <taxon>Bacteria</taxon>
        <taxon>Bacillati</taxon>
        <taxon>Bacillota</taxon>
        <taxon>Bacilli</taxon>
        <taxon>Bacillales</taxon>
        <taxon>Paenibacillaceae</taxon>
        <taxon>Brevibacillus</taxon>
    </lineage>
</organism>
<evidence type="ECO:0000256" key="4">
    <source>
        <dbReference type="ARBA" id="ARBA00023163"/>
    </source>
</evidence>
<dbReference type="NCBIfam" id="TIGR02941">
    <property type="entry name" value="Sigma_B"/>
    <property type="match status" value="1"/>
</dbReference>
<evidence type="ECO:0000259" key="5">
    <source>
        <dbReference type="PROSITE" id="PS00716"/>
    </source>
</evidence>
<dbReference type="InterPro" id="IPR007630">
    <property type="entry name" value="RNA_pol_sigma70_r4"/>
</dbReference>
<dbReference type="Gene3D" id="1.20.140.160">
    <property type="match status" value="1"/>
</dbReference>
<keyword evidence="2" id="KW-0731">Sigma factor</keyword>
<dbReference type="NCBIfam" id="TIGR02937">
    <property type="entry name" value="sigma70-ECF"/>
    <property type="match status" value="1"/>
</dbReference>
<dbReference type="PRINTS" id="PR00046">
    <property type="entry name" value="SIGMA70FCT"/>
</dbReference>
<dbReference type="InterPro" id="IPR007624">
    <property type="entry name" value="RNA_pol_sigma70_r3"/>
</dbReference>
<dbReference type="RefSeq" id="WP_204519282.1">
    <property type="nucleotide sequence ID" value="NZ_BAABIN010000037.1"/>
</dbReference>
<dbReference type="Gene3D" id="1.20.120.1810">
    <property type="match status" value="1"/>
</dbReference>
<dbReference type="GO" id="GO:0006352">
    <property type="term" value="P:DNA-templated transcription initiation"/>
    <property type="evidence" value="ECO:0007669"/>
    <property type="project" value="InterPro"/>
</dbReference>
<proteinExistence type="predicted"/>
<dbReference type="PANTHER" id="PTHR30385:SF4">
    <property type="entry name" value="RNA POLYMERASE SIGMA-E FACTOR"/>
    <property type="match status" value="1"/>
</dbReference>
<keyword evidence="7" id="KW-1185">Reference proteome</keyword>
<dbReference type="PANTHER" id="PTHR30385">
    <property type="entry name" value="SIGMA FACTOR F FLAGELLAR"/>
    <property type="match status" value="1"/>
</dbReference>
<dbReference type="GO" id="GO:0003677">
    <property type="term" value="F:DNA binding"/>
    <property type="evidence" value="ECO:0007669"/>
    <property type="project" value="UniProtKB-KW"/>
</dbReference>
<reference evidence="6" key="1">
    <citation type="submission" date="2021-01" db="EMBL/GenBank/DDBJ databases">
        <title>Genomic Encyclopedia of Type Strains, Phase IV (KMG-IV): sequencing the most valuable type-strain genomes for metagenomic binning, comparative biology and taxonomic classification.</title>
        <authorList>
            <person name="Goeker M."/>
        </authorList>
    </citation>
    <scope>NUCLEOTIDE SEQUENCE</scope>
    <source>
        <strain evidence="6">DSM 25523</strain>
    </source>
</reference>
<dbReference type="Pfam" id="PF04545">
    <property type="entry name" value="Sigma70_r4"/>
    <property type="match status" value="1"/>
</dbReference>
<comment type="caution">
    <text evidence="6">The sequence shown here is derived from an EMBL/GenBank/DDBJ whole genome shotgun (WGS) entry which is preliminary data.</text>
</comment>
<dbReference type="SUPFAM" id="SSF88659">
    <property type="entry name" value="Sigma3 and sigma4 domains of RNA polymerase sigma factors"/>
    <property type="match status" value="2"/>
</dbReference>
<dbReference type="InterPro" id="IPR013324">
    <property type="entry name" value="RNA_pol_sigma_r3/r4-like"/>
</dbReference>
<keyword evidence="4" id="KW-0804">Transcription</keyword>
<accession>A0A938Y4S2</accession>
<dbReference type="AlphaFoldDB" id="A0A938Y4S2"/>
<dbReference type="InterPro" id="IPR014284">
    <property type="entry name" value="RNA_pol_sigma-70_dom"/>
</dbReference>
<keyword evidence="3" id="KW-0238">DNA-binding</keyword>
<dbReference type="Pfam" id="PF04539">
    <property type="entry name" value="Sigma70_r3"/>
    <property type="match status" value="1"/>
</dbReference>
<evidence type="ECO:0000313" key="7">
    <source>
        <dbReference type="Proteomes" id="UP000717624"/>
    </source>
</evidence>
<dbReference type="Pfam" id="PF04542">
    <property type="entry name" value="Sigma70_r2"/>
    <property type="match status" value="1"/>
</dbReference>
<dbReference type="PROSITE" id="PS00716">
    <property type="entry name" value="SIGMA70_2"/>
    <property type="match status" value="1"/>
</dbReference>
<keyword evidence="1" id="KW-0805">Transcription regulation</keyword>
<dbReference type="EMBL" id="JAFBEB010000013">
    <property type="protein sequence ID" value="MBM7591582.1"/>
    <property type="molecule type" value="Genomic_DNA"/>
</dbReference>
<dbReference type="CDD" id="cd06171">
    <property type="entry name" value="Sigma70_r4"/>
    <property type="match status" value="1"/>
</dbReference>
<dbReference type="InterPro" id="IPR014322">
    <property type="entry name" value="RNA_pol_sigma-B/F/G"/>
</dbReference>
<dbReference type="InterPro" id="IPR007627">
    <property type="entry name" value="RNA_pol_sigma70_r2"/>
</dbReference>
<dbReference type="InterPro" id="IPR000943">
    <property type="entry name" value="RNA_pol_sigma70"/>
</dbReference>
<sequence>MSAGSRNWKVNKEEARQLLAGYRENPTAEIQAQLVSHYRSLVESLAVKFARGQDSMEDLVQVGMIGLLASFRRYDPEYGYGFESFAIPTIVGEIKRYIRDKTWSVHVPRRIKERTPQLKRTVDELTIVLQRSPQIAEIAQKMGITEEEVLETMEMGRSYHALSIDVELDADQDGGTITLLDQIGEVDGGYHQIEQTLMLGKVLTQLSEREKEIIQLTFYDNLSQKQVGDLLGISQMHVSRLQRRALAKLRVALHNEEKQIGGRKREQG</sequence>
<evidence type="ECO:0000256" key="2">
    <source>
        <dbReference type="ARBA" id="ARBA00023082"/>
    </source>
</evidence>
<protein>
    <submittedName>
        <fullName evidence="6">RNA polymerase sigma-B factor</fullName>
    </submittedName>
</protein>
<feature type="domain" description="RNA polymerase sigma-70" evidence="5">
    <location>
        <begin position="223"/>
        <end position="249"/>
    </location>
</feature>
<dbReference type="InterPro" id="IPR014288">
    <property type="entry name" value="RNA_pol_sigma-B"/>
</dbReference>
<dbReference type="InterPro" id="IPR013325">
    <property type="entry name" value="RNA_pol_sigma_r2"/>
</dbReference>
<dbReference type="NCBIfam" id="TIGR02980">
    <property type="entry name" value="SigBFG"/>
    <property type="match status" value="1"/>
</dbReference>
<dbReference type="SUPFAM" id="SSF88946">
    <property type="entry name" value="Sigma2 domain of RNA polymerase sigma factors"/>
    <property type="match status" value="1"/>
</dbReference>